<evidence type="ECO:0000256" key="1">
    <source>
        <dbReference type="ARBA" id="ARBA00004651"/>
    </source>
</evidence>
<dbReference type="GO" id="GO:0005886">
    <property type="term" value="C:plasma membrane"/>
    <property type="evidence" value="ECO:0007669"/>
    <property type="project" value="UniProtKB-SubCell"/>
</dbReference>
<keyword evidence="5 6" id="KW-0472">Membrane</keyword>
<evidence type="ECO:0000256" key="4">
    <source>
        <dbReference type="ARBA" id="ARBA00022989"/>
    </source>
</evidence>
<evidence type="ECO:0000256" key="3">
    <source>
        <dbReference type="ARBA" id="ARBA00022692"/>
    </source>
</evidence>
<dbReference type="GO" id="GO:0022857">
    <property type="term" value="F:transmembrane transporter activity"/>
    <property type="evidence" value="ECO:0007669"/>
    <property type="project" value="InterPro"/>
</dbReference>
<keyword evidence="2" id="KW-1003">Cell membrane</keyword>
<dbReference type="Pfam" id="PF07690">
    <property type="entry name" value="MFS_1"/>
    <property type="match status" value="1"/>
</dbReference>
<evidence type="ECO:0000256" key="6">
    <source>
        <dbReference type="SAM" id="Phobius"/>
    </source>
</evidence>
<proteinExistence type="predicted"/>
<organism evidence="7 8">
    <name type="scientific">Actinoplanes xinjiangensis</name>
    <dbReference type="NCBI Taxonomy" id="512350"/>
    <lineage>
        <taxon>Bacteria</taxon>
        <taxon>Bacillati</taxon>
        <taxon>Actinomycetota</taxon>
        <taxon>Actinomycetes</taxon>
        <taxon>Micromonosporales</taxon>
        <taxon>Micromonosporaceae</taxon>
        <taxon>Actinoplanes</taxon>
    </lineage>
</organism>
<feature type="transmembrane region" description="Helical" evidence="6">
    <location>
        <begin position="78"/>
        <end position="96"/>
    </location>
</feature>
<feature type="transmembrane region" description="Helical" evidence="6">
    <location>
        <begin position="338"/>
        <end position="360"/>
    </location>
</feature>
<dbReference type="Proteomes" id="UP000245697">
    <property type="component" value="Unassembled WGS sequence"/>
</dbReference>
<reference evidence="7 8" key="1">
    <citation type="submission" date="2018-05" db="EMBL/GenBank/DDBJ databases">
        <title>Genomic Encyclopedia of Archaeal and Bacterial Type Strains, Phase II (KMG-II): from individual species to whole genera.</title>
        <authorList>
            <person name="Goeker M."/>
        </authorList>
    </citation>
    <scope>NUCLEOTIDE SEQUENCE [LARGE SCALE GENOMIC DNA]</scope>
    <source>
        <strain evidence="7 8">DSM 45184</strain>
    </source>
</reference>
<dbReference type="SUPFAM" id="SSF103473">
    <property type="entry name" value="MFS general substrate transporter"/>
    <property type="match status" value="1"/>
</dbReference>
<feature type="transmembrane region" description="Helical" evidence="6">
    <location>
        <begin position="307"/>
        <end position="326"/>
    </location>
</feature>
<feature type="transmembrane region" description="Helical" evidence="6">
    <location>
        <begin position="372"/>
        <end position="389"/>
    </location>
</feature>
<evidence type="ECO:0000313" key="8">
    <source>
        <dbReference type="Proteomes" id="UP000245697"/>
    </source>
</evidence>
<feature type="transmembrane region" description="Helical" evidence="6">
    <location>
        <begin position="102"/>
        <end position="122"/>
    </location>
</feature>
<feature type="transmembrane region" description="Helical" evidence="6">
    <location>
        <begin position="250"/>
        <end position="272"/>
    </location>
</feature>
<dbReference type="EMBL" id="QGGR01000048">
    <property type="protein sequence ID" value="PWK28699.1"/>
    <property type="molecule type" value="Genomic_DNA"/>
</dbReference>
<comment type="caution">
    <text evidence="7">The sequence shown here is derived from an EMBL/GenBank/DDBJ whole genome shotgun (WGS) entry which is preliminary data.</text>
</comment>
<name>A0A316EDM1_9ACTN</name>
<feature type="transmembrane region" description="Helical" evidence="6">
    <location>
        <begin position="284"/>
        <end position="301"/>
    </location>
</feature>
<feature type="transmembrane region" description="Helical" evidence="6">
    <location>
        <begin position="152"/>
        <end position="172"/>
    </location>
</feature>
<dbReference type="PANTHER" id="PTHR23513">
    <property type="entry name" value="INTEGRAL MEMBRANE EFFLUX PROTEIN-RELATED"/>
    <property type="match status" value="1"/>
</dbReference>
<feature type="transmembrane region" description="Helical" evidence="6">
    <location>
        <begin position="16"/>
        <end position="41"/>
    </location>
</feature>
<gene>
    <name evidence="7" type="ORF">BC793_1484</name>
</gene>
<keyword evidence="3 6" id="KW-0812">Transmembrane</keyword>
<keyword evidence="4 6" id="KW-1133">Transmembrane helix</keyword>
<accession>A0A316EDM1</accession>
<evidence type="ECO:0000256" key="2">
    <source>
        <dbReference type="ARBA" id="ARBA00022475"/>
    </source>
</evidence>
<comment type="subcellular location">
    <subcellularLocation>
        <location evidence="1">Cell membrane</location>
        <topology evidence="1">Multi-pass membrane protein</topology>
    </subcellularLocation>
</comment>
<dbReference type="InterPro" id="IPR011701">
    <property type="entry name" value="MFS"/>
</dbReference>
<protein>
    <submittedName>
        <fullName evidence="7">MFS transporter</fullName>
    </submittedName>
</protein>
<dbReference type="RefSeq" id="WP_203896656.1">
    <property type="nucleotide sequence ID" value="NZ_BONA01000115.1"/>
</dbReference>
<dbReference type="PANTHER" id="PTHR23513:SF6">
    <property type="entry name" value="MAJOR FACILITATOR SUPERFAMILY ASSOCIATED DOMAIN-CONTAINING PROTEIN"/>
    <property type="match status" value="1"/>
</dbReference>
<dbReference type="InterPro" id="IPR036259">
    <property type="entry name" value="MFS_trans_sf"/>
</dbReference>
<dbReference type="CDD" id="cd06173">
    <property type="entry name" value="MFS_MefA_like"/>
    <property type="match status" value="1"/>
</dbReference>
<keyword evidence="8" id="KW-1185">Reference proteome</keyword>
<dbReference type="AlphaFoldDB" id="A0A316EDM1"/>
<dbReference type="Gene3D" id="1.20.1250.20">
    <property type="entry name" value="MFS general substrate transporter like domains"/>
    <property type="match status" value="1"/>
</dbReference>
<evidence type="ECO:0000313" key="7">
    <source>
        <dbReference type="EMBL" id="PWK28699.1"/>
    </source>
</evidence>
<sequence>MAGLTRVAHSRNATAYLAAVLVSSFGTSAMMLAAGIWVMTLTGSSSLAAWVGFLLWAPTLAGPLIGAVVDRTPHRRQVMIAAHTVMGLLLLLLLLVDDRTDVWLIFAVMLAYGVSFVVLDAAETAVLPAAIPADLLGDVNGLRMSASEGMKLAAPLVGAGLFTWLGGASVALLDAVTFFAAAALCLLIRPGPIAGEPETAPWRARIADGARLLWGHRELRRIVLCAAAVMAVAGLAGTTIYAVVDEGLQRAPAVVGVLSAVQGAGSVAGGFLAGPLLRRIRPHVFAGAGIAVFGIGTLLRATPSPAAVAVSSLLAGIALPWVLITVATRVQSDIPAAYLGRVSGTVALLTFAPGAIGQAAGASLLAVADYRLILTAGAVAAAVTAALCLRPPHPRARLSYASRPRQHRGVRSGTRW</sequence>
<feature type="transmembrane region" description="Helical" evidence="6">
    <location>
        <begin position="222"/>
        <end position="244"/>
    </location>
</feature>
<feature type="transmembrane region" description="Helical" evidence="6">
    <location>
        <begin position="47"/>
        <end position="69"/>
    </location>
</feature>
<evidence type="ECO:0000256" key="5">
    <source>
        <dbReference type="ARBA" id="ARBA00023136"/>
    </source>
</evidence>